<dbReference type="CDD" id="cd08504">
    <property type="entry name" value="PBP2_OppA"/>
    <property type="match status" value="1"/>
</dbReference>
<dbReference type="PANTHER" id="PTHR30290">
    <property type="entry name" value="PERIPLASMIC BINDING COMPONENT OF ABC TRANSPORTER"/>
    <property type="match status" value="1"/>
</dbReference>
<dbReference type="PIRSF" id="PIRSF002741">
    <property type="entry name" value="MppA"/>
    <property type="match status" value="1"/>
</dbReference>
<comment type="similarity">
    <text evidence="2">Belongs to the bacterial solute-binding protein 5 family.</text>
</comment>
<dbReference type="Proteomes" id="UP000783390">
    <property type="component" value="Unassembled WGS sequence"/>
</dbReference>
<evidence type="ECO:0000256" key="2">
    <source>
        <dbReference type="ARBA" id="ARBA00005695"/>
    </source>
</evidence>
<dbReference type="RefSeq" id="WP_209795900.1">
    <property type="nucleotide sequence ID" value="NZ_JAGGJZ010000002.1"/>
</dbReference>
<evidence type="ECO:0000256" key="3">
    <source>
        <dbReference type="ARBA" id="ARBA00022448"/>
    </source>
</evidence>
<dbReference type="EMBL" id="JAGGJZ010000002">
    <property type="protein sequence ID" value="MBP1889181.1"/>
    <property type="molecule type" value="Genomic_DNA"/>
</dbReference>
<dbReference type="Gene3D" id="3.90.76.10">
    <property type="entry name" value="Dipeptide-binding Protein, Domain 1"/>
    <property type="match status" value="1"/>
</dbReference>
<evidence type="ECO:0000313" key="6">
    <source>
        <dbReference type="EMBL" id="MBP1889181.1"/>
    </source>
</evidence>
<name>A0ABS4EYV4_9CLOT</name>
<dbReference type="InterPro" id="IPR023765">
    <property type="entry name" value="SBP_5_CS"/>
</dbReference>
<dbReference type="InterPro" id="IPR000914">
    <property type="entry name" value="SBP_5_dom"/>
</dbReference>
<dbReference type="PROSITE" id="PS01040">
    <property type="entry name" value="SBP_BACTERIAL_5"/>
    <property type="match status" value="1"/>
</dbReference>
<evidence type="ECO:0000256" key="4">
    <source>
        <dbReference type="ARBA" id="ARBA00022729"/>
    </source>
</evidence>
<keyword evidence="3" id="KW-0813">Transport</keyword>
<dbReference type="Gene3D" id="3.40.190.10">
    <property type="entry name" value="Periplasmic binding protein-like II"/>
    <property type="match status" value="1"/>
</dbReference>
<dbReference type="InterPro" id="IPR030678">
    <property type="entry name" value="Peptide/Ni-bd"/>
</dbReference>
<gene>
    <name evidence="6" type="ORF">J2Z53_000762</name>
</gene>
<evidence type="ECO:0000259" key="5">
    <source>
        <dbReference type="Pfam" id="PF00496"/>
    </source>
</evidence>
<reference evidence="6 7" key="1">
    <citation type="submission" date="2021-03" db="EMBL/GenBank/DDBJ databases">
        <title>Genomic Encyclopedia of Type Strains, Phase IV (KMG-IV): sequencing the most valuable type-strain genomes for metagenomic binning, comparative biology and taxonomic classification.</title>
        <authorList>
            <person name="Goeker M."/>
        </authorList>
    </citation>
    <scope>NUCLEOTIDE SEQUENCE [LARGE SCALE GENOMIC DNA]</scope>
    <source>
        <strain evidence="6 7">DSM 3984</strain>
    </source>
</reference>
<evidence type="ECO:0000256" key="1">
    <source>
        <dbReference type="ARBA" id="ARBA00004193"/>
    </source>
</evidence>
<accession>A0ABS4EYV4</accession>
<keyword evidence="7" id="KW-1185">Reference proteome</keyword>
<feature type="domain" description="Solute-binding protein family 5" evidence="5">
    <location>
        <begin position="76"/>
        <end position="468"/>
    </location>
</feature>
<proteinExistence type="inferred from homology"/>
<dbReference type="InterPro" id="IPR039424">
    <property type="entry name" value="SBP_5"/>
</dbReference>
<evidence type="ECO:0000313" key="7">
    <source>
        <dbReference type="Proteomes" id="UP000783390"/>
    </source>
</evidence>
<organism evidence="6 7">
    <name type="scientific">Clostridium moniliforme</name>
    <dbReference type="NCBI Taxonomy" id="39489"/>
    <lineage>
        <taxon>Bacteria</taxon>
        <taxon>Bacillati</taxon>
        <taxon>Bacillota</taxon>
        <taxon>Clostridia</taxon>
        <taxon>Eubacteriales</taxon>
        <taxon>Clostridiaceae</taxon>
        <taxon>Clostridium</taxon>
    </lineage>
</organism>
<comment type="caution">
    <text evidence="6">The sequence shown here is derived from an EMBL/GenBank/DDBJ whole genome shotgun (WGS) entry which is preliminary data.</text>
</comment>
<protein>
    <submittedName>
        <fullName evidence="6">Oligopeptide transport system substrate-binding protein</fullName>
    </submittedName>
</protein>
<dbReference type="PANTHER" id="PTHR30290:SF10">
    <property type="entry name" value="PERIPLASMIC OLIGOPEPTIDE-BINDING PROTEIN-RELATED"/>
    <property type="match status" value="1"/>
</dbReference>
<dbReference type="Gene3D" id="3.10.105.10">
    <property type="entry name" value="Dipeptide-binding Protein, Domain 3"/>
    <property type="match status" value="1"/>
</dbReference>
<dbReference type="SUPFAM" id="SSF53850">
    <property type="entry name" value="Periplasmic binding protein-like II"/>
    <property type="match status" value="1"/>
</dbReference>
<dbReference type="PROSITE" id="PS51257">
    <property type="entry name" value="PROKAR_LIPOPROTEIN"/>
    <property type="match status" value="1"/>
</dbReference>
<dbReference type="Pfam" id="PF00496">
    <property type="entry name" value="SBP_bac_5"/>
    <property type="match status" value="1"/>
</dbReference>
<sequence>MKMKKIISALIVVGLTASLFVGCGGKNESASSGDKETLKLTTGALKTIDSVKGTDEVSFSIAQNTQETLLVYNDNKPVPGAAESFEKSKDGKTYTFHLRKGLKWSDGKELTAKDYEYAWKRLLNPEVGASYSFFLFKVKNGKKYFNGKAKSEDVGIKAKDNNTLVVQLENPVPYFDQLVAFPALAPQREDIVKAEGDKYGSDPSKLVYSGPFTVSNWQRGSKIELKKNPNYWNEKDVKLNKVDLMVVKEPSTAFQMFTNNQLDVVSGTGEFLNKLKEGAKDGKWNEIKGVAPSVFYGQYNLKSKNKALNNDKVRLALSIASNRDGFTKDVLKRAIPAYGLVPQGIVVGDVDYRDKVEEPLKAVMNKDPKKLLIEGLKEEGLNPDPSKHTFKFLLQTSDATAKSQGEYMQNQWEKKLGVKIELVTAADFSDFLTKVGNGDFEIASAGWGADFNDPMTFLDLFGKSNTNNTGKYNDAKVNNLLQKLNTETDNKKRLEMYKEIEKIEVVENPAVTPTYYKDIYSFQKKKVKGLQLPKFGGTYQLRWTSIQE</sequence>
<comment type="subcellular location">
    <subcellularLocation>
        <location evidence="1">Cell membrane</location>
        <topology evidence="1">Lipid-anchor</topology>
    </subcellularLocation>
</comment>
<keyword evidence="4" id="KW-0732">Signal</keyword>